<comment type="caution">
    <text evidence="1">The sequence shown here is derived from an EMBL/GenBank/DDBJ whole genome shotgun (WGS) entry which is preliminary data.</text>
</comment>
<name>A0ABQ0MTX9_9GAMM</name>
<protein>
    <recommendedName>
        <fullName evidence="3">DUF1585 domain-containing protein</fullName>
    </recommendedName>
</protein>
<proteinExistence type="predicted"/>
<dbReference type="Proteomes" id="UP000197068">
    <property type="component" value="Unassembled WGS sequence"/>
</dbReference>
<sequence length="428" mass="47542">MEMSLPSNKTSNTTSKNGFNIHFIKVNTRNISPYLLFLFLCLIISFNVSASSLEQAKRLHDRITGVPPSVTTLIDMSDLIAQGKVTEAAYLAMQSPEFYSTTLKVFASPWTNKDQDIFFPLNDYSATIIGAVRDDLDFRQILQADITYVGKNELNLPAYSKNNNDHYQALESNFINLADGLVQVSQSSLNGLPAEATAGILTSRAAAKAFFYLGTNRAMLRFTLINHLCTDLEPLKDNTLPTDRIRQDVSRSPGGDSRLFINNCSGCHTGMDPLAQAFAYYDYQFDTENDPQGENGEITYNQSADIDAATGTRVKAKYHNNASSFPFGFVTKNDDWQNYWREGINQKLGWDSNLTGQGSGMKSLGQELANSEAFAQCQVKKVFKAVCLRDAESTADLTQIKTTTTSFKQHSYQLKQVFAEVAAYCMGE</sequence>
<organism evidence="1 2">
    <name type="scientific">Colwellia marinimaniae</name>
    <dbReference type="NCBI Taxonomy" id="1513592"/>
    <lineage>
        <taxon>Bacteria</taxon>
        <taxon>Pseudomonadati</taxon>
        <taxon>Pseudomonadota</taxon>
        <taxon>Gammaproteobacteria</taxon>
        <taxon>Alteromonadales</taxon>
        <taxon>Colwelliaceae</taxon>
        <taxon>Colwellia</taxon>
    </lineage>
</organism>
<dbReference type="RefSeq" id="WP_231732951.1">
    <property type="nucleotide sequence ID" value="NZ_BDQM01000008.1"/>
</dbReference>
<gene>
    <name evidence="1" type="ORF">MTCD1_01395</name>
</gene>
<dbReference type="EMBL" id="BDQM01000008">
    <property type="protein sequence ID" value="GAW95792.1"/>
    <property type="molecule type" value="Genomic_DNA"/>
</dbReference>
<evidence type="ECO:0008006" key="3">
    <source>
        <dbReference type="Google" id="ProtNLM"/>
    </source>
</evidence>
<reference evidence="1 2" key="1">
    <citation type="submission" date="2017-06" db="EMBL/GenBank/DDBJ databases">
        <title>Whole Genome Sequences of Colwellia marinimaniae MTCD1.</title>
        <authorList>
            <person name="Kusumoto H."/>
            <person name="Inoue M."/>
            <person name="Tanikawa K."/>
            <person name="Maeji H."/>
            <person name="Cameron J.H."/>
            <person name="Bartlett D.H."/>
        </authorList>
    </citation>
    <scope>NUCLEOTIDE SEQUENCE [LARGE SCALE GENOMIC DNA]</scope>
    <source>
        <strain evidence="1 2">MTCD1</strain>
    </source>
</reference>
<evidence type="ECO:0000313" key="1">
    <source>
        <dbReference type="EMBL" id="GAW95792.1"/>
    </source>
</evidence>
<evidence type="ECO:0000313" key="2">
    <source>
        <dbReference type="Proteomes" id="UP000197068"/>
    </source>
</evidence>
<accession>A0ABQ0MTX9</accession>
<keyword evidence="2" id="KW-1185">Reference proteome</keyword>